<sequence>MQVDYVSVYAARRHWGSCILVSRAIKRQELHSEAVSRNHGVLARRFETRPDGTKVVGNQTERKGLS</sequence>
<gene>
    <name evidence="1" type="ORF">IFM46972_02585</name>
</gene>
<organism evidence="1 2">
    <name type="scientific">Aspergillus udagawae</name>
    <dbReference type="NCBI Taxonomy" id="91492"/>
    <lineage>
        <taxon>Eukaryota</taxon>
        <taxon>Fungi</taxon>
        <taxon>Dikarya</taxon>
        <taxon>Ascomycota</taxon>
        <taxon>Pezizomycotina</taxon>
        <taxon>Eurotiomycetes</taxon>
        <taxon>Eurotiomycetidae</taxon>
        <taxon>Eurotiales</taxon>
        <taxon>Aspergillaceae</taxon>
        <taxon>Aspergillus</taxon>
        <taxon>Aspergillus subgen. Fumigati</taxon>
    </lineage>
</organism>
<dbReference type="Proteomes" id="UP000465221">
    <property type="component" value="Unassembled WGS sequence"/>
</dbReference>
<evidence type="ECO:0000313" key="1">
    <source>
        <dbReference type="EMBL" id="GFF29269.1"/>
    </source>
</evidence>
<name>A0A8H3RL30_9EURO</name>
<accession>A0A8H3RL30</accession>
<comment type="caution">
    <text evidence="1">The sequence shown here is derived from an EMBL/GenBank/DDBJ whole genome shotgun (WGS) entry which is preliminary data.</text>
</comment>
<reference evidence="1 2" key="1">
    <citation type="submission" date="2020-01" db="EMBL/GenBank/DDBJ databases">
        <title>Draft genome sequence of Aspergillus udagawae IFM 46972.</title>
        <authorList>
            <person name="Takahashi H."/>
            <person name="Yaguchi T."/>
        </authorList>
    </citation>
    <scope>NUCLEOTIDE SEQUENCE [LARGE SCALE GENOMIC DNA]</scope>
    <source>
        <strain evidence="1 2">IFM 46972</strain>
    </source>
</reference>
<dbReference type="AlphaFoldDB" id="A0A8H3RL30"/>
<evidence type="ECO:0000313" key="2">
    <source>
        <dbReference type="Proteomes" id="UP000465221"/>
    </source>
</evidence>
<proteinExistence type="predicted"/>
<protein>
    <submittedName>
        <fullName evidence="1">Uncharacterized protein</fullName>
    </submittedName>
</protein>
<dbReference type="EMBL" id="BLKC01000012">
    <property type="protein sequence ID" value="GFF29269.1"/>
    <property type="molecule type" value="Genomic_DNA"/>
</dbReference>